<reference evidence="4 5" key="1">
    <citation type="submission" date="2019-06" db="EMBL/GenBank/DDBJ databases">
        <title>Ochrobactrum cricket sp.nov., isolated from the insect Teleogryllus occipitalis living in deserted cropland.</title>
        <authorList>
            <person name="Hu M."/>
        </authorList>
    </citation>
    <scope>NUCLEOTIDE SEQUENCE [LARGE SCALE GENOMIC DNA]</scope>
    <source>
        <strain evidence="4 5">LCB8</strain>
    </source>
</reference>
<evidence type="ECO:0000256" key="1">
    <source>
        <dbReference type="ARBA" id="ARBA00022729"/>
    </source>
</evidence>
<feature type="domain" description="Autotransporter" evidence="3">
    <location>
        <begin position="1276"/>
        <end position="1558"/>
    </location>
</feature>
<dbReference type="SMART" id="SM00869">
    <property type="entry name" value="Autotransporter"/>
    <property type="match status" value="1"/>
</dbReference>
<dbReference type="Pfam" id="PF18883">
    <property type="entry name" value="AC_1"/>
    <property type="match status" value="1"/>
</dbReference>
<dbReference type="Pfam" id="PF03797">
    <property type="entry name" value="Autotransporter"/>
    <property type="match status" value="1"/>
</dbReference>
<dbReference type="Proteomes" id="UP000312784">
    <property type="component" value="Unassembled WGS sequence"/>
</dbReference>
<feature type="region of interest" description="Disordered" evidence="2">
    <location>
        <begin position="1252"/>
        <end position="1274"/>
    </location>
</feature>
<evidence type="ECO:0000256" key="2">
    <source>
        <dbReference type="SAM" id="MobiDB-lite"/>
    </source>
</evidence>
<sequence length="1558" mass="160834">MIGDTPPPPLSDVNGNAGTDGIAGGGGGGGGAGLLYDSATVPSPSIVAGKVTIIIPGAGSLSRGTIRGGPGGSGSCAAQSQCGGGGGGGAGLVIHNDSDYTLEIQADRIFGGDGGSGSGSDAGAGGGGAAAVIFGSSPVIINMAENRAAGAVSSIFSGKGGGDGANSGDGLILNDGNNVIVRAAAATAAQNKIIHVDTADGTATDPNVGKLGTAVVFSGSEANLMLQGGMNIEGGTPNGTQESKTGLAVYFRGNGNRLTLTTNDMASSISQSPNSQGVPLSASEQLVLMHGDNNTIELHPNTSIEGILNSTGTNNGIVLGGMRADSENHPSTFDLSKLVSGTYSSTTVTDTPFYGIERLEKTGASWWTVDNAQESAAPWTIIEGRLVMGLAGDLQNSSKITIGTPDTQQHLRAMLNLGNLATGSIFKIQGLAGSGRGLIDDCGQLAPGEETCAESEPRSNAKLVITNAQSDEYAGQIQTKSGLEVAGGTQIFTGDVNNLGNVAITGTGVLQLGNDSVHGALADLPVQIDTNATLVFKRSNEIVFGSVLTGSGTIEQNGTDQLSFNADSSSFNGQTLLNVGSLWIEDNAVLGGTVAASSGTTLAGKGTIVGDTTTSDNATFNGQQGYVFTFRSDLMLSNATNVNVKLGPATNFSALFDVRQDLTLDGVLNIEDLGAFGPGRYRLFDYGGNLTDNIMTIGTVPTHIDPQLLSIDASTQHQVDLLFGGTIASLNYWDGGDPAKHNNNQVDGGDGTWDTINNNWTTKVGAPNGPWDNGNYAMFEGSAGTVKVDNNPGDIRTKGLVFSVGGYRLVDQHITLVDTNTTPVIRVGNSSSASDSMIATVASELRGTQGFKKTDLGTLILTGNNTYTGVTTISQGIVQLGDGGTTGSILGDVVVESNIYDYGTLAFNRSDETDFNGQISGDGAVLQNGSGVTVFKGDNNFTGGLTVAQGTARAGIVNHAFGAGLLNVQAGAMADLDGFNTTVGGLTGSGNVTLRNAALSLDQNFDTTFSGNISGNGDLIKNGTGIFTLTGPNSYTGNAVVNDGTLFQGQSRAFSQTAVYMVGQDAVLAFGGFETKVAGLTNSGAVRFGGTGGTTITVNGNYIGADGSLLMNVVLQGDGSKTDMLKVLGDTAGSTSLRFINRGGTGEQTVEGIKVVDIVGQSNGNFSLNGDYTTWDGEKAIVAGAFAYTLHKGGVSTPGDGDWYLRSELKDGPGPRYGPAIPVYEGMIQAMQALNSLPTLQQRTGNRYWSDANETAAKPDRKSSQTSSARLYDRQDAASNRTVWGRIEGAHNHFEPATSATATSVNVNVFQLQAGVDGQFYENHLGKLVGSITGQYGTSHSNISSIYGDGSIQMQGWSLGTALTWYGDSGFYADGQAQATWYDSDLSSSTSSSDIADSRKGFGYALSIETGKRFGLNDHWSLTPQIQLMWSSVSFNSFNDIWGADVSLHDGDSLRGRLGLSADYRNTWYGADGTFNLANIYGIVNLYQDFLGDMRFKVADVTFDTANSRTWGGIGGGGTYSWASERYAIYGEGSLNSPLNRLGDSYTVKGSVGFKVRW</sequence>
<keyword evidence="5" id="KW-1185">Reference proteome</keyword>
<dbReference type="CDD" id="cd01344">
    <property type="entry name" value="PL2_Passenger_AT"/>
    <property type="match status" value="1"/>
</dbReference>
<dbReference type="InterPro" id="IPR013425">
    <property type="entry name" value="Autotrns_rpt"/>
</dbReference>
<dbReference type="InterPro" id="IPR043990">
    <property type="entry name" value="AC_1"/>
</dbReference>
<dbReference type="PROSITE" id="PS51208">
    <property type="entry name" value="AUTOTRANSPORTER"/>
    <property type="match status" value="1"/>
</dbReference>
<dbReference type="InterPro" id="IPR012332">
    <property type="entry name" value="Autotransporter_pectin_lyase_C"/>
</dbReference>
<dbReference type="RefSeq" id="WP_140025407.1">
    <property type="nucleotide sequence ID" value="NZ_JBHUFG010000050.1"/>
</dbReference>
<dbReference type="EMBL" id="VEWL01000009">
    <property type="protein sequence ID" value="TNV13861.1"/>
    <property type="molecule type" value="Genomic_DNA"/>
</dbReference>
<dbReference type="InterPro" id="IPR051551">
    <property type="entry name" value="Autotransporter_adhesion"/>
</dbReference>
<comment type="caution">
    <text evidence="4">The sequence shown here is derived from an EMBL/GenBank/DDBJ whole genome shotgun (WGS) entry which is preliminary data.</text>
</comment>
<dbReference type="InterPro" id="IPR006315">
    <property type="entry name" value="OM_autotransptr_brl_dom"/>
</dbReference>
<name>A0ABY2Y208_9HYPH</name>
<feature type="compositionally biased region" description="Pro residues" evidence="2">
    <location>
        <begin position="1"/>
        <end position="10"/>
    </location>
</feature>
<keyword evidence="1" id="KW-0732">Signal</keyword>
<dbReference type="SUPFAM" id="SSF103515">
    <property type="entry name" value="Autotransporter"/>
    <property type="match status" value="1"/>
</dbReference>
<gene>
    <name evidence="4" type="ORF">FIC94_14750</name>
</gene>
<dbReference type="Pfam" id="PF12951">
    <property type="entry name" value="PATR"/>
    <property type="match status" value="3"/>
</dbReference>
<dbReference type="PANTHER" id="PTHR35037:SF3">
    <property type="entry name" value="C-TERMINAL REGION OF AIDA-LIKE PROTEIN"/>
    <property type="match status" value="1"/>
</dbReference>
<dbReference type="Gene3D" id="2.160.20.20">
    <property type="match status" value="1"/>
</dbReference>
<protein>
    <submittedName>
        <fullName evidence="4">Autotransporter outer membrane beta-barrel domain-containing protein</fullName>
    </submittedName>
</protein>
<organism evidence="4 5">
    <name type="scientific">Ochrobactrum teleogrylli</name>
    <dbReference type="NCBI Taxonomy" id="2479765"/>
    <lineage>
        <taxon>Bacteria</taxon>
        <taxon>Pseudomonadati</taxon>
        <taxon>Pseudomonadota</taxon>
        <taxon>Alphaproteobacteria</taxon>
        <taxon>Hyphomicrobiales</taxon>
        <taxon>Brucellaceae</taxon>
        <taxon>Brucella/Ochrobactrum group</taxon>
        <taxon>Ochrobactrum</taxon>
    </lineage>
</organism>
<dbReference type="NCBIfam" id="TIGR01414">
    <property type="entry name" value="autotrans_barl"/>
    <property type="match status" value="1"/>
</dbReference>
<accession>A0ABY2Y208</accession>
<dbReference type="Gene3D" id="2.40.128.130">
    <property type="entry name" value="Autotransporter beta-domain"/>
    <property type="match status" value="1"/>
</dbReference>
<proteinExistence type="predicted"/>
<dbReference type="SUPFAM" id="SSF51126">
    <property type="entry name" value="Pectin lyase-like"/>
    <property type="match status" value="2"/>
</dbReference>
<evidence type="ECO:0000259" key="3">
    <source>
        <dbReference type="PROSITE" id="PS51208"/>
    </source>
</evidence>
<dbReference type="InterPro" id="IPR011050">
    <property type="entry name" value="Pectin_lyase_fold/virulence"/>
</dbReference>
<dbReference type="PANTHER" id="PTHR35037">
    <property type="entry name" value="C-TERMINAL REGION OF AIDA-LIKE PROTEIN"/>
    <property type="match status" value="1"/>
</dbReference>
<evidence type="ECO:0000313" key="4">
    <source>
        <dbReference type="EMBL" id="TNV13861.1"/>
    </source>
</evidence>
<dbReference type="InterPro" id="IPR036709">
    <property type="entry name" value="Autotransporte_beta_dom_sf"/>
</dbReference>
<evidence type="ECO:0000313" key="5">
    <source>
        <dbReference type="Proteomes" id="UP000312784"/>
    </source>
</evidence>
<dbReference type="InterPro" id="IPR005546">
    <property type="entry name" value="Autotransporte_beta"/>
</dbReference>
<feature type="region of interest" description="Disordered" evidence="2">
    <location>
        <begin position="1"/>
        <end position="22"/>
    </location>
</feature>
<dbReference type="NCBIfam" id="TIGR02601">
    <property type="entry name" value="autotrns_rpt"/>
    <property type="match status" value="3"/>
</dbReference>